<dbReference type="OrthoDB" id="2758165at2759"/>
<keyword evidence="3" id="KW-1185">Reference proteome</keyword>
<dbReference type="AlphaFoldDB" id="A0A0D0ATV6"/>
<evidence type="ECO:0000256" key="1">
    <source>
        <dbReference type="SAM" id="MobiDB-lite"/>
    </source>
</evidence>
<sequence length="166" mass="17901">MPRAQNVSCQPSNLIDGYATLLVAHAIFSEPRTHSERARTNTRNEEDQDESISSSGQDELISSADQDESICSADSDPCDGSVDSLDLPLQAHMLPGRGRRLSTVVPVLLVANPHNIIPLLCSALYQRHVWGIRQPVVGLCCSSTGTIATAIFGCARVRSVRGRPHA</sequence>
<protein>
    <submittedName>
        <fullName evidence="2">Uncharacterized protein</fullName>
    </submittedName>
</protein>
<evidence type="ECO:0000313" key="2">
    <source>
        <dbReference type="EMBL" id="KIK37732.1"/>
    </source>
</evidence>
<name>A0A0D0ATV6_9AGAM</name>
<dbReference type="HOGENOM" id="CLU_1797739_0_0_1"/>
<reference evidence="3" key="2">
    <citation type="submission" date="2015-01" db="EMBL/GenBank/DDBJ databases">
        <title>Evolutionary Origins and Diversification of the Mycorrhizal Mutualists.</title>
        <authorList>
            <consortium name="DOE Joint Genome Institute"/>
            <consortium name="Mycorrhizal Genomics Consortium"/>
            <person name="Kohler A."/>
            <person name="Kuo A."/>
            <person name="Nagy L.G."/>
            <person name="Floudas D."/>
            <person name="Copeland A."/>
            <person name="Barry K.W."/>
            <person name="Cichocki N."/>
            <person name="Veneault-Fourrey C."/>
            <person name="LaButti K."/>
            <person name="Lindquist E.A."/>
            <person name="Lipzen A."/>
            <person name="Lundell T."/>
            <person name="Morin E."/>
            <person name="Murat C."/>
            <person name="Riley R."/>
            <person name="Ohm R."/>
            <person name="Sun H."/>
            <person name="Tunlid A."/>
            <person name="Henrissat B."/>
            <person name="Grigoriev I.V."/>
            <person name="Hibbett D.S."/>
            <person name="Martin F."/>
        </authorList>
    </citation>
    <scope>NUCLEOTIDE SEQUENCE [LARGE SCALE GENOMIC DNA]</scope>
    <source>
        <strain evidence="3">UH-Slu-Lm8-n1</strain>
    </source>
</reference>
<dbReference type="Proteomes" id="UP000054485">
    <property type="component" value="Unassembled WGS sequence"/>
</dbReference>
<organism evidence="2 3">
    <name type="scientific">Suillus luteus UH-Slu-Lm8-n1</name>
    <dbReference type="NCBI Taxonomy" id="930992"/>
    <lineage>
        <taxon>Eukaryota</taxon>
        <taxon>Fungi</taxon>
        <taxon>Dikarya</taxon>
        <taxon>Basidiomycota</taxon>
        <taxon>Agaricomycotina</taxon>
        <taxon>Agaricomycetes</taxon>
        <taxon>Agaricomycetidae</taxon>
        <taxon>Boletales</taxon>
        <taxon>Suillineae</taxon>
        <taxon>Suillaceae</taxon>
        <taxon>Suillus</taxon>
    </lineage>
</organism>
<dbReference type="InParanoid" id="A0A0D0ATV6"/>
<reference evidence="2 3" key="1">
    <citation type="submission" date="2014-04" db="EMBL/GenBank/DDBJ databases">
        <authorList>
            <consortium name="DOE Joint Genome Institute"/>
            <person name="Kuo A."/>
            <person name="Ruytinx J."/>
            <person name="Rineau F."/>
            <person name="Colpaert J."/>
            <person name="Kohler A."/>
            <person name="Nagy L.G."/>
            <person name="Floudas D."/>
            <person name="Copeland A."/>
            <person name="Barry K.W."/>
            <person name="Cichocki N."/>
            <person name="Veneault-Fourrey C."/>
            <person name="LaButti K."/>
            <person name="Lindquist E.A."/>
            <person name="Lipzen A."/>
            <person name="Lundell T."/>
            <person name="Morin E."/>
            <person name="Murat C."/>
            <person name="Sun H."/>
            <person name="Tunlid A."/>
            <person name="Henrissat B."/>
            <person name="Grigoriev I.V."/>
            <person name="Hibbett D.S."/>
            <person name="Martin F."/>
            <person name="Nordberg H.P."/>
            <person name="Cantor M.N."/>
            <person name="Hua S.X."/>
        </authorList>
    </citation>
    <scope>NUCLEOTIDE SEQUENCE [LARGE SCALE GENOMIC DNA]</scope>
    <source>
        <strain evidence="2 3">UH-Slu-Lm8-n1</strain>
    </source>
</reference>
<gene>
    <name evidence="2" type="ORF">CY34DRAFT_444008</name>
</gene>
<accession>A0A0D0ATV6</accession>
<proteinExistence type="predicted"/>
<feature type="region of interest" description="Disordered" evidence="1">
    <location>
        <begin position="32"/>
        <end position="77"/>
    </location>
</feature>
<evidence type="ECO:0000313" key="3">
    <source>
        <dbReference type="Proteomes" id="UP000054485"/>
    </source>
</evidence>
<feature type="compositionally biased region" description="Basic and acidic residues" evidence="1">
    <location>
        <begin position="32"/>
        <end position="45"/>
    </location>
</feature>
<dbReference type="EMBL" id="KN835433">
    <property type="protein sequence ID" value="KIK37732.1"/>
    <property type="molecule type" value="Genomic_DNA"/>
</dbReference>